<dbReference type="Pfam" id="PF00112">
    <property type="entry name" value="Peptidase_C1"/>
    <property type="match status" value="1"/>
</dbReference>
<evidence type="ECO:0000256" key="1">
    <source>
        <dbReference type="ARBA" id="ARBA00008455"/>
    </source>
</evidence>
<dbReference type="SUPFAM" id="SSF54001">
    <property type="entry name" value="Cysteine proteinases"/>
    <property type="match status" value="1"/>
</dbReference>
<dbReference type="InterPro" id="IPR025661">
    <property type="entry name" value="Pept_asp_AS"/>
</dbReference>
<evidence type="ECO:0000256" key="4">
    <source>
        <dbReference type="ARBA" id="ARBA00022807"/>
    </source>
</evidence>
<feature type="chain" id="PRO_5035813002" evidence="7">
    <location>
        <begin position="23"/>
        <end position="382"/>
    </location>
</feature>
<dbReference type="Gene3D" id="3.90.70.10">
    <property type="entry name" value="Cysteine proteinases"/>
    <property type="match status" value="1"/>
</dbReference>
<dbReference type="InterPro" id="IPR000169">
    <property type="entry name" value="Pept_cys_AS"/>
</dbReference>
<accession>A0A8S3ZIV1</accession>
<dbReference type="PROSITE" id="PS00640">
    <property type="entry name" value="THIOL_PROTEASE_ASN"/>
    <property type="match status" value="1"/>
</dbReference>
<keyword evidence="3" id="KW-0378">Hydrolase</keyword>
<dbReference type="InterPro" id="IPR000668">
    <property type="entry name" value="Peptidase_C1A_C"/>
</dbReference>
<protein>
    <submittedName>
        <fullName evidence="10">Uncharacterized protein</fullName>
    </submittedName>
</protein>
<dbReference type="Proteomes" id="UP000678393">
    <property type="component" value="Unassembled WGS sequence"/>
</dbReference>
<dbReference type="FunFam" id="3.90.70.10:FF:000006">
    <property type="entry name" value="Cathepsin S"/>
    <property type="match status" value="1"/>
</dbReference>
<evidence type="ECO:0000256" key="2">
    <source>
        <dbReference type="ARBA" id="ARBA00022670"/>
    </source>
</evidence>
<dbReference type="PROSITE" id="PS00139">
    <property type="entry name" value="THIOL_PROTEASE_CYS"/>
    <property type="match status" value="1"/>
</dbReference>
<dbReference type="EMBL" id="CAJHNH020003419">
    <property type="protein sequence ID" value="CAG5129259.1"/>
    <property type="molecule type" value="Genomic_DNA"/>
</dbReference>
<feature type="domain" description="Cathepsin propeptide inhibitor" evidence="9">
    <location>
        <begin position="84"/>
        <end position="143"/>
    </location>
</feature>
<organism evidence="10 11">
    <name type="scientific">Candidula unifasciata</name>
    <dbReference type="NCBI Taxonomy" id="100452"/>
    <lineage>
        <taxon>Eukaryota</taxon>
        <taxon>Metazoa</taxon>
        <taxon>Spiralia</taxon>
        <taxon>Lophotrochozoa</taxon>
        <taxon>Mollusca</taxon>
        <taxon>Gastropoda</taxon>
        <taxon>Heterobranchia</taxon>
        <taxon>Euthyneura</taxon>
        <taxon>Panpulmonata</taxon>
        <taxon>Eupulmonata</taxon>
        <taxon>Stylommatophora</taxon>
        <taxon>Helicina</taxon>
        <taxon>Helicoidea</taxon>
        <taxon>Geomitridae</taxon>
        <taxon>Candidula</taxon>
    </lineage>
</organism>
<comment type="caution">
    <text evidence="10">The sequence shown here is derived from an EMBL/GenBank/DDBJ whole genome shotgun (WGS) entry which is preliminary data.</text>
</comment>
<dbReference type="InterPro" id="IPR038765">
    <property type="entry name" value="Papain-like_cys_pep_sf"/>
</dbReference>
<evidence type="ECO:0000313" key="10">
    <source>
        <dbReference type="EMBL" id="CAG5129259.1"/>
    </source>
</evidence>
<evidence type="ECO:0000259" key="9">
    <source>
        <dbReference type="SMART" id="SM00848"/>
    </source>
</evidence>
<dbReference type="CDD" id="cd02248">
    <property type="entry name" value="Peptidase_C1A"/>
    <property type="match status" value="1"/>
</dbReference>
<dbReference type="PROSITE" id="PS00639">
    <property type="entry name" value="THIOL_PROTEASE_HIS"/>
    <property type="match status" value="1"/>
</dbReference>
<dbReference type="InterPro" id="IPR025660">
    <property type="entry name" value="Pept_his_AS"/>
</dbReference>
<reference evidence="10" key="1">
    <citation type="submission" date="2021-04" db="EMBL/GenBank/DDBJ databases">
        <authorList>
            <consortium name="Molecular Ecology Group"/>
        </authorList>
    </citation>
    <scope>NUCLEOTIDE SEQUENCE</scope>
</reference>
<dbReference type="SMART" id="SM00848">
    <property type="entry name" value="Inhibitor_I29"/>
    <property type="match status" value="1"/>
</dbReference>
<feature type="domain" description="Peptidase C1A papain C-terminal" evidence="8">
    <location>
        <begin position="169"/>
        <end position="381"/>
    </location>
</feature>
<dbReference type="SMART" id="SM00645">
    <property type="entry name" value="Pept_C1"/>
    <property type="match status" value="1"/>
</dbReference>
<gene>
    <name evidence="10" type="ORF">CUNI_LOCUS14817</name>
</gene>
<name>A0A8S3ZIV1_9EUPU</name>
<evidence type="ECO:0000313" key="11">
    <source>
        <dbReference type="Proteomes" id="UP000678393"/>
    </source>
</evidence>
<keyword evidence="2" id="KW-0645">Protease</keyword>
<keyword evidence="4" id="KW-0788">Thiol protease</keyword>
<feature type="signal peptide" evidence="7">
    <location>
        <begin position="1"/>
        <end position="22"/>
    </location>
</feature>
<sequence length="382" mass="42422">MVPAKTLLVVCFLVLQCDVTSAAKVNFLRYFAVAEVESEQGTQVNLVENPAPRADELTPPLVPSTAKDAVGLYKVSYEDYYVTWEQFKLEHKRVYNVSEESKRFAIFIDNVKIIERHNWQFHNGLTTYWMDINQFSDWTEEEFQSILSPMMVNKTVDTKATPPTMDVVVADSVDWRSRGYVTGVKNQLQCGSCWAFSATGSLEGQWFAKTGRLIPLSEQQLVDCSRNYGNQGCNGGWMDWAFTYIIASRGIAGETDYPYVARDGVCHYQPSTAKATVAGFTDIPSGSEQALKSAVGSVGPVSVGVAASSNFQHYRGGIFIDNTCTQINHGVLVVGYGTSGSQDYWTVKNSWGTSWGNSGYIYMARNRGNMCQIATRASFPRV</sequence>
<keyword evidence="11" id="KW-1185">Reference proteome</keyword>
<dbReference type="InterPro" id="IPR013128">
    <property type="entry name" value="Peptidase_C1A"/>
</dbReference>
<proteinExistence type="inferred from homology"/>
<keyword evidence="6" id="KW-1015">Disulfide bond</keyword>
<dbReference type="InterPro" id="IPR013201">
    <property type="entry name" value="Prot_inhib_I29"/>
</dbReference>
<comment type="similarity">
    <text evidence="1">Belongs to the peptidase C1 family.</text>
</comment>
<evidence type="ECO:0000256" key="5">
    <source>
        <dbReference type="ARBA" id="ARBA00023145"/>
    </source>
</evidence>
<dbReference type="AlphaFoldDB" id="A0A8S3ZIV1"/>
<dbReference type="PANTHER" id="PTHR12411">
    <property type="entry name" value="CYSTEINE PROTEASE FAMILY C1-RELATED"/>
    <property type="match status" value="1"/>
</dbReference>
<keyword evidence="5" id="KW-0865">Zymogen</keyword>
<dbReference type="GO" id="GO:0006508">
    <property type="term" value="P:proteolysis"/>
    <property type="evidence" value="ECO:0007669"/>
    <property type="project" value="UniProtKB-KW"/>
</dbReference>
<evidence type="ECO:0000256" key="7">
    <source>
        <dbReference type="SAM" id="SignalP"/>
    </source>
</evidence>
<dbReference type="GO" id="GO:0008234">
    <property type="term" value="F:cysteine-type peptidase activity"/>
    <property type="evidence" value="ECO:0007669"/>
    <property type="project" value="UniProtKB-KW"/>
</dbReference>
<dbReference type="InterPro" id="IPR039417">
    <property type="entry name" value="Peptidase_C1A_papain-like"/>
</dbReference>
<dbReference type="PRINTS" id="PR00705">
    <property type="entry name" value="PAPAIN"/>
</dbReference>
<keyword evidence="7" id="KW-0732">Signal</keyword>
<dbReference type="OrthoDB" id="10253408at2759"/>
<dbReference type="Pfam" id="PF08246">
    <property type="entry name" value="Inhibitor_I29"/>
    <property type="match status" value="1"/>
</dbReference>
<evidence type="ECO:0000256" key="6">
    <source>
        <dbReference type="ARBA" id="ARBA00023157"/>
    </source>
</evidence>
<evidence type="ECO:0000256" key="3">
    <source>
        <dbReference type="ARBA" id="ARBA00022801"/>
    </source>
</evidence>
<evidence type="ECO:0000259" key="8">
    <source>
        <dbReference type="SMART" id="SM00645"/>
    </source>
</evidence>